<dbReference type="PANTHER" id="PTHR11062">
    <property type="entry name" value="EXOSTOSIN HEPARAN SULFATE GLYCOSYLTRANSFERASE -RELATED"/>
    <property type="match status" value="1"/>
</dbReference>
<dbReference type="Proteomes" id="UP000631114">
    <property type="component" value="Unassembled WGS sequence"/>
</dbReference>
<evidence type="ECO:0000256" key="4">
    <source>
        <dbReference type="ARBA" id="ARBA00022968"/>
    </source>
</evidence>
<dbReference type="AlphaFoldDB" id="A0A835H1M0"/>
<evidence type="ECO:0000256" key="1">
    <source>
        <dbReference type="ARBA" id="ARBA00004323"/>
    </source>
</evidence>
<dbReference type="GO" id="GO:0016757">
    <property type="term" value="F:glycosyltransferase activity"/>
    <property type="evidence" value="ECO:0007669"/>
    <property type="project" value="UniProtKB-KW"/>
</dbReference>
<evidence type="ECO:0000259" key="6">
    <source>
        <dbReference type="Pfam" id="PF03016"/>
    </source>
</evidence>
<comment type="caution">
    <text evidence="7">The sequence shown here is derived from an EMBL/GenBank/DDBJ whole genome shotgun (WGS) entry which is preliminary data.</text>
</comment>
<gene>
    <name evidence="7" type="ORF">IFM89_004625</name>
</gene>
<keyword evidence="5" id="KW-0333">Golgi apparatus</keyword>
<dbReference type="OrthoDB" id="1924787at2759"/>
<dbReference type="PANTHER" id="PTHR11062:SF253">
    <property type="entry name" value="EXOSTOSIN GT47 DOMAIN-CONTAINING PROTEIN"/>
    <property type="match status" value="1"/>
</dbReference>
<protein>
    <recommendedName>
        <fullName evidence="6">Exostosin GT47 domain-containing protein</fullName>
    </recommendedName>
</protein>
<evidence type="ECO:0000313" key="7">
    <source>
        <dbReference type="EMBL" id="KAF9591571.1"/>
    </source>
</evidence>
<keyword evidence="3" id="KW-0808">Transferase</keyword>
<name>A0A835H1M0_9MAGN</name>
<evidence type="ECO:0000313" key="8">
    <source>
        <dbReference type="Proteomes" id="UP000631114"/>
    </source>
</evidence>
<evidence type="ECO:0000256" key="5">
    <source>
        <dbReference type="ARBA" id="ARBA00023034"/>
    </source>
</evidence>
<feature type="domain" description="Exostosin GT47" evidence="6">
    <location>
        <begin position="3"/>
        <end position="255"/>
    </location>
</feature>
<comment type="subcellular location">
    <subcellularLocation>
        <location evidence="1">Golgi apparatus membrane</location>
        <topology evidence="1">Single-pass type II membrane protein</topology>
    </subcellularLocation>
</comment>
<keyword evidence="4" id="KW-0812">Transmembrane</keyword>
<accession>A0A835H1M0</accession>
<dbReference type="InterPro" id="IPR040911">
    <property type="entry name" value="Exostosin_GT47"/>
</dbReference>
<organism evidence="7 8">
    <name type="scientific">Coptis chinensis</name>
    <dbReference type="NCBI Taxonomy" id="261450"/>
    <lineage>
        <taxon>Eukaryota</taxon>
        <taxon>Viridiplantae</taxon>
        <taxon>Streptophyta</taxon>
        <taxon>Embryophyta</taxon>
        <taxon>Tracheophyta</taxon>
        <taxon>Spermatophyta</taxon>
        <taxon>Magnoliopsida</taxon>
        <taxon>Ranunculales</taxon>
        <taxon>Ranunculaceae</taxon>
        <taxon>Coptidoideae</taxon>
        <taxon>Coptis</taxon>
    </lineage>
</organism>
<reference evidence="7 8" key="1">
    <citation type="submission" date="2020-10" db="EMBL/GenBank/DDBJ databases">
        <title>The Coptis chinensis genome and diversification of protoberbering-type alkaloids.</title>
        <authorList>
            <person name="Wang B."/>
            <person name="Shu S."/>
            <person name="Song C."/>
            <person name="Liu Y."/>
        </authorList>
    </citation>
    <scope>NUCLEOTIDE SEQUENCE [LARGE SCALE GENOMIC DNA]</scope>
    <source>
        <strain evidence="7">HL-2020</strain>
        <tissue evidence="7">Leaf</tissue>
    </source>
</reference>
<dbReference type="GO" id="GO:0000139">
    <property type="term" value="C:Golgi membrane"/>
    <property type="evidence" value="ECO:0007669"/>
    <property type="project" value="UniProtKB-SubCell"/>
</dbReference>
<proteinExistence type="inferred from homology"/>
<keyword evidence="4" id="KW-0735">Signal-anchor</keyword>
<evidence type="ECO:0000256" key="3">
    <source>
        <dbReference type="ARBA" id="ARBA00022676"/>
    </source>
</evidence>
<comment type="similarity">
    <text evidence="2">Belongs to the glycosyltransferase 47 family.</text>
</comment>
<keyword evidence="8" id="KW-1185">Reference proteome</keyword>
<evidence type="ECO:0000256" key="2">
    <source>
        <dbReference type="ARBA" id="ARBA00010271"/>
    </source>
</evidence>
<dbReference type="InterPro" id="IPR004263">
    <property type="entry name" value="Exostosin"/>
</dbReference>
<dbReference type="Pfam" id="PF03016">
    <property type="entry name" value="Exostosin_GT47"/>
    <property type="match status" value="1"/>
</dbReference>
<sequence>MLQTFKIFIYPTQQNQTSYSTTMEENFHSSLLESPYITTNPKEAHLFYLHVPPKSSLKSISQLIKEVQTSFPFWNQALGADHFYIACEGVRYESKRSIVELKKNSIQISCFPSTQNRYIPHKDITLPPFHFSKELKPMKEIKYLGYAGYLNDLYSKNWSSSFIKELSGDPDFELDSEPFDYDPSEGLVSSKFCLFFYDIPVSIGGISEALRIGCVAVVISDRAITDLPFMDVLKWSEIALFVGTSGGVKEVKKVLKGVCSDKYQKMREMGMAASKHFQWYVSPQPYDAFHTVLYQLWVRRHTIRYARSEPI</sequence>
<dbReference type="EMBL" id="JADFTS010000008">
    <property type="protein sequence ID" value="KAF9591571.1"/>
    <property type="molecule type" value="Genomic_DNA"/>
</dbReference>
<keyword evidence="3" id="KW-0328">Glycosyltransferase</keyword>